<reference evidence="8 9" key="2">
    <citation type="submission" date="2014-05" db="EMBL/GenBank/DDBJ databases">
        <title>Genome sequence of the 3-chlorobenzoate degrading bacterium Pseudomonas knackmussii B13 shows multiple evidence for horizontal gene transfer.</title>
        <authorList>
            <person name="Miyazaki R."/>
            <person name="Bertelli C."/>
            <person name="Falquet L."/>
            <person name="Robinson-Rechavi M."/>
            <person name="Gharib W."/>
            <person name="Roy S."/>
            <person name="Van der Meer J.R."/>
        </authorList>
    </citation>
    <scope>NUCLEOTIDE SEQUENCE [LARGE SCALE GENOMIC DNA]</scope>
    <source>
        <strain evidence="8 9">B13</strain>
    </source>
</reference>
<protein>
    <recommendedName>
        <fullName evidence="10">Virulence factors positive transcription regulator BvgA</fullName>
    </recommendedName>
</protein>
<evidence type="ECO:0000256" key="3">
    <source>
        <dbReference type="ARBA" id="ARBA00023125"/>
    </source>
</evidence>
<dbReference type="SUPFAM" id="SSF46894">
    <property type="entry name" value="C-terminal effector domain of the bipartite response regulators"/>
    <property type="match status" value="1"/>
</dbReference>
<dbReference type="InterPro" id="IPR016032">
    <property type="entry name" value="Sig_transdc_resp-reg_C-effctor"/>
</dbReference>
<dbReference type="RefSeq" id="WP_043255286.1">
    <property type="nucleotide sequence ID" value="NZ_HG322950.1"/>
</dbReference>
<evidence type="ECO:0000256" key="5">
    <source>
        <dbReference type="PROSITE-ProRule" id="PRU00169"/>
    </source>
</evidence>
<dbReference type="InterPro" id="IPR000792">
    <property type="entry name" value="Tscrpt_reg_LuxR_C"/>
</dbReference>
<dbReference type="GO" id="GO:0003677">
    <property type="term" value="F:DNA binding"/>
    <property type="evidence" value="ECO:0007669"/>
    <property type="project" value="UniProtKB-KW"/>
</dbReference>
<dbReference type="PATRIC" id="fig|1301098.3.peg.4938"/>
<dbReference type="HOGENOM" id="CLU_000445_90_1_6"/>
<keyword evidence="4" id="KW-0804">Transcription</keyword>
<dbReference type="InterPro" id="IPR011006">
    <property type="entry name" value="CheY-like_superfamily"/>
</dbReference>
<dbReference type="InterPro" id="IPR036388">
    <property type="entry name" value="WH-like_DNA-bd_sf"/>
</dbReference>
<keyword evidence="9" id="KW-1185">Reference proteome</keyword>
<dbReference type="GO" id="GO:0000160">
    <property type="term" value="P:phosphorelay signal transduction system"/>
    <property type="evidence" value="ECO:0007669"/>
    <property type="project" value="InterPro"/>
</dbReference>
<evidence type="ECO:0000259" key="6">
    <source>
        <dbReference type="PROSITE" id="PS50043"/>
    </source>
</evidence>
<keyword evidence="2" id="KW-0805">Transcription regulation</keyword>
<dbReference type="PANTHER" id="PTHR43214:SF41">
    <property type="entry name" value="NITRATE_NITRITE RESPONSE REGULATOR PROTEIN NARP"/>
    <property type="match status" value="1"/>
</dbReference>
<keyword evidence="3" id="KW-0238">DNA-binding</keyword>
<feature type="domain" description="Response regulatory" evidence="7">
    <location>
        <begin position="4"/>
        <end position="120"/>
    </location>
</feature>
<dbReference type="PROSITE" id="PS00622">
    <property type="entry name" value="HTH_LUXR_1"/>
    <property type="match status" value="1"/>
</dbReference>
<feature type="modified residue" description="4-aspartylphosphate" evidence="5">
    <location>
        <position position="55"/>
    </location>
</feature>
<dbReference type="OrthoDB" id="9796655at2"/>
<reference evidence="8 9" key="1">
    <citation type="submission" date="2013-03" db="EMBL/GenBank/DDBJ databases">
        <authorList>
            <person name="Linke B."/>
        </authorList>
    </citation>
    <scope>NUCLEOTIDE SEQUENCE [LARGE SCALE GENOMIC DNA]</scope>
    <source>
        <strain evidence="8 9">B13</strain>
    </source>
</reference>
<dbReference type="KEGG" id="pkc:PKB_4956"/>
<dbReference type="Proteomes" id="UP000025241">
    <property type="component" value="Chromosome I"/>
</dbReference>
<dbReference type="Pfam" id="PF00196">
    <property type="entry name" value="GerE"/>
    <property type="match status" value="1"/>
</dbReference>
<proteinExistence type="predicted"/>
<evidence type="ECO:0000313" key="8">
    <source>
        <dbReference type="EMBL" id="CDF86271.1"/>
    </source>
</evidence>
<name>A0A024HN28_PSEKB</name>
<sequence length="202" mass="22302">MNKRVVLVEDHPAVRLAVRALLARDPQFEIVGEAMDGNTGLNLVRQERPDLVIIDLGIPGMDGLDLLPRVQGVDPNIRLLVLSAQDERLYASRVEAAGGHGFVSKTRDTSAILDAARLLVAGYNCFPKRAVTPPSQDSPVALLTSRELVVLRRLVFGLSNKQIADELFLSQKTISTYKTRILEKLQLSSLVDLVEFAREHNI</sequence>
<dbReference type="PRINTS" id="PR00038">
    <property type="entry name" value="HTHLUXR"/>
</dbReference>
<dbReference type="eggNOG" id="COG2197">
    <property type="taxonomic scope" value="Bacteria"/>
</dbReference>
<dbReference type="PANTHER" id="PTHR43214">
    <property type="entry name" value="TWO-COMPONENT RESPONSE REGULATOR"/>
    <property type="match status" value="1"/>
</dbReference>
<dbReference type="STRING" id="1301098.PKB_4956"/>
<evidence type="ECO:0000256" key="4">
    <source>
        <dbReference type="ARBA" id="ARBA00023163"/>
    </source>
</evidence>
<accession>A0A024HN28</accession>
<dbReference type="AlphaFoldDB" id="A0A024HN28"/>
<dbReference type="InterPro" id="IPR001789">
    <property type="entry name" value="Sig_transdc_resp-reg_receiver"/>
</dbReference>
<dbReference type="Gene3D" id="1.10.10.10">
    <property type="entry name" value="Winged helix-like DNA-binding domain superfamily/Winged helix DNA-binding domain"/>
    <property type="match status" value="1"/>
</dbReference>
<organism evidence="8 9">
    <name type="scientific">Pseudomonas knackmussii (strain DSM 6978 / CCUG 54928 / LMG 23759 / B13)</name>
    <dbReference type="NCBI Taxonomy" id="1301098"/>
    <lineage>
        <taxon>Bacteria</taxon>
        <taxon>Pseudomonadati</taxon>
        <taxon>Pseudomonadota</taxon>
        <taxon>Gammaproteobacteria</taxon>
        <taxon>Pseudomonadales</taxon>
        <taxon>Pseudomonadaceae</taxon>
        <taxon>Pseudomonas</taxon>
    </lineage>
</organism>
<dbReference type="EMBL" id="HG322950">
    <property type="protein sequence ID" value="CDF86271.1"/>
    <property type="molecule type" value="Genomic_DNA"/>
</dbReference>
<dbReference type="SUPFAM" id="SSF52172">
    <property type="entry name" value="CheY-like"/>
    <property type="match status" value="1"/>
</dbReference>
<evidence type="ECO:0000256" key="1">
    <source>
        <dbReference type="ARBA" id="ARBA00022553"/>
    </source>
</evidence>
<evidence type="ECO:0000313" key="9">
    <source>
        <dbReference type="Proteomes" id="UP000025241"/>
    </source>
</evidence>
<dbReference type="InterPro" id="IPR058245">
    <property type="entry name" value="NreC/VraR/RcsB-like_REC"/>
</dbReference>
<evidence type="ECO:0000256" key="2">
    <source>
        <dbReference type="ARBA" id="ARBA00023015"/>
    </source>
</evidence>
<dbReference type="GO" id="GO:0006355">
    <property type="term" value="P:regulation of DNA-templated transcription"/>
    <property type="evidence" value="ECO:0007669"/>
    <property type="project" value="InterPro"/>
</dbReference>
<feature type="domain" description="HTH luxR-type" evidence="6">
    <location>
        <begin position="136"/>
        <end position="201"/>
    </location>
</feature>
<dbReference type="CDD" id="cd17535">
    <property type="entry name" value="REC_NarL-like"/>
    <property type="match status" value="1"/>
</dbReference>
<dbReference type="InterPro" id="IPR039420">
    <property type="entry name" value="WalR-like"/>
</dbReference>
<dbReference type="PROSITE" id="PS50043">
    <property type="entry name" value="HTH_LUXR_2"/>
    <property type="match status" value="1"/>
</dbReference>
<gene>
    <name evidence="8" type="ORF">PKB_4956</name>
</gene>
<dbReference type="SMART" id="SM00448">
    <property type="entry name" value="REC"/>
    <property type="match status" value="1"/>
</dbReference>
<dbReference type="Pfam" id="PF00072">
    <property type="entry name" value="Response_reg"/>
    <property type="match status" value="1"/>
</dbReference>
<evidence type="ECO:0008006" key="10">
    <source>
        <dbReference type="Google" id="ProtNLM"/>
    </source>
</evidence>
<evidence type="ECO:0000259" key="7">
    <source>
        <dbReference type="PROSITE" id="PS50110"/>
    </source>
</evidence>
<dbReference type="PROSITE" id="PS50110">
    <property type="entry name" value="RESPONSE_REGULATORY"/>
    <property type="match status" value="1"/>
</dbReference>
<dbReference type="CDD" id="cd06170">
    <property type="entry name" value="LuxR_C_like"/>
    <property type="match status" value="1"/>
</dbReference>
<dbReference type="Gene3D" id="3.40.50.2300">
    <property type="match status" value="1"/>
</dbReference>
<dbReference type="SMART" id="SM00421">
    <property type="entry name" value="HTH_LUXR"/>
    <property type="match status" value="1"/>
</dbReference>
<keyword evidence="1 5" id="KW-0597">Phosphoprotein</keyword>